<comment type="caution">
    <text evidence="2">The sequence shown here is derived from an EMBL/GenBank/DDBJ whole genome shotgun (WGS) entry which is preliminary data.</text>
</comment>
<gene>
    <name evidence="2" type="ORF">A2U01_0013313</name>
</gene>
<protein>
    <submittedName>
        <fullName evidence="2">Uncharacterized protein</fullName>
    </submittedName>
</protein>
<evidence type="ECO:0000313" key="3">
    <source>
        <dbReference type="Proteomes" id="UP000265520"/>
    </source>
</evidence>
<sequence>MHLYEQSKKHKEKVAEFRDSLDDEEELEAEGSLAFELIRVD</sequence>
<dbReference type="Proteomes" id="UP000265520">
    <property type="component" value="Unassembled WGS sequence"/>
</dbReference>
<feature type="region of interest" description="Disordered" evidence="1">
    <location>
        <begin position="1"/>
        <end position="20"/>
    </location>
</feature>
<evidence type="ECO:0000256" key="1">
    <source>
        <dbReference type="SAM" id="MobiDB-lite"/>
    </source>
</evidence>
<accession>A0A392MZH9</accession>
<keyword evidence="3" id="KW-1185">Reference proteome</keyword>
<organism evidence="2 3">
    <name type="scientific">Trifolium medium</name>
    <dbReference type="NCBI Taxonomy" id="97028"/>
    <lineage>
        <taxon>Eukaryota</taxon>
        <taxon>Viridiplantae</taxon>
        <taxon>Streptophyta</taxon>
        <taxon>Embryophyta</taxon>
        <taxon>Tracheophyta</taxon>
        <taxon>Spermatophyta</taxon>
        <taxon>Magnoliopsida</taxon>
        <taxon>eudicotyledons</taxon>
        <taxon>Gunneridae</taxon>
        <taxon>Pentapetalae</taxon>
        <taxon>rosids</taxon>
        <taxon>fabids</taxon>
        <taxon>Fabales</taxon>
        <taxon>Fabaceae</taxon>
        <taxon>Papilionoideae</taxon>
        <taxon>50 kb inversion clade</taxon>
        <taxon>NPAAA clade</taxon>
        <taxon>Hologalegina</taxon>
        <taxon>IRL clade</taxon>
        <taxon>Trifolieae</taxon>
        <taxon>Trifolium</taxon>
    </lineage>
</organism>
<evidence type="ECO:0000313" key="2">
    <source>
        <dbReference type="EMBL" id="MCH92375.1"/>
    </source>
</evidence>
<name>A0A392MZH9_9FABA</name>
<dbReference type="EMBL" id="LXQA010022552">
    <property type="protein sequence ID" value="MCH92375.1"/>
    <property type="molecule type" value="Genomic_DNA"/>
</dbReference>
<proteinExistence type="predicted"/>
<feature type="non-terminal residue" evidence="2">
    <location>
        <position position="41"/>
    </location>
</feature>
<dbReference type="AlphaFoldDB" id="A0A392MZH9"/>
<reference evidence="2 3" key="1">
    <citation type="journal article" date="2018" name="Front. Plant Sci.">
        <title>Red Clover (Trifolium pratense) and Zigzag Clover (T. medium) - A Picture of Genomic Similarities and Differences.</title>
        <authorList>
            <person name="Dluhosova J."/>
            <person name="Istvanek J."/>
            <person name="Nedelnik J."/>
            <person name="Repkova J."/>
        </authorList>
    </citation>
    <scope>NUCLEOTIDE SEQUENCE [LARGE SCALE GENOMIC DNA]</scope>
    <source>
        <strain evidence="3">cv. 10/8</strain>
        <tissue evidence="2">Leaf</tissue>
    </source>
</reference>